<evidence type="ECO:0000256" key="10">
    <source>
        <dbReference type="SAM" id="Coils"/>
    </source>
</evidence>
<keyword evidence="5" id="KW-0547">Nucleotide-binding</keyword>
<dbReference type="Gene3D" id="6.10.250.780">
    <property type="match status" value="1"/>
</dbReference>
<dbReference type="GO" id="GO:0004672">
    <property type="term" value="F:protein kinase activity"/>
    <property type="evidence" value="ECO:0007669"/>
    <property type="project" value="InterPro"/>
</dbReference>
<keyword evidence="7 11" id="KW-0472">Membrane</keyword>
<dbReference type="PROSITE" id="PS50011">
    <property type="entry name" value="PROTEIN_KINASE_DOM"/>
    <property type="match status" value="1"/>
</dbReference>
<accession>A0A7I4Z337</accession>
<dbReference type="PANTHER" id="PTHR11920">
    <property type="entry name" value="GUANYLYL CYCLASE"/>
    <property type="match status" value="1"/>
</dbReference>
<comment type="subcellular location">
    <subcellularLocation>
        <location evidence="2">Membrane</location>
    </subcellularLocation>
</comment>
<evidence type="ECO:0000313" key="13">
    <source>
        <dbReference type="Proteomes" id="UP000025227"/>
    </source>
</evidence>
<evidence type="ECO:0000256" key="8">
    <source>
        <dbReference type="ARBA" id="ARBA00023239"/>
    </source>
</evidence>
<dbReference type="InterPro" id="IPR001245">
    <property type="entry name" value="Ser-Thr/Tyr_kinase_cat_dom"/>
</dbReference>
<comment type="catalytic activity">
    <reaction evidence="1">
        <text>GTP = 3',5'-cyclic GMP + diphosphate</text>
        <dbReference type="Rhea" id="RHEA:13665"/>
        <dbReference type="ChEBI" id="CHEBI:33019"/>
        <dbReference type="ChEBI" id="CHEBI:37565"/>
        <dbReference type="ChEBI" id="CHEBI:57746"/>
        <dbReference type="EC" id="4.6.1.2"/>
    </reaction>
</comment>
<dbReference type="Proteomes" id="UP000025227">
    <property type="component" value="Unplaced"/>
</dbReference>
<reference evidence="14" key="1">
    <citation type="submission" date="2020-12" db="UniProtKB">
        <authorList>
            <consortium name="WormBaseParasite"/>
        </authorList>
    </citation>
    <scope>IDENTIFICATION</scope>
    <source>
        <strain evidence="14">MHco3</strain>
    </source>
</reference>
<evidence type="ECO:0000256" key="4">
    <source>
        <dbReference type="ARBA" id="ARBA00022692"/>
    </source>
</evidence>
<dbReference type="InterPro" id="IPR011009">
    <property type="entry name" value="Kinase-like_dom_sf"/>
</dbReference>
<dbReference type="OrthoDB" id="1890790at2759"/>
<feature type="coiled-coil region" evidence="10">
    <location>
        <begin position="825"/>
        <end position="852"/>
    </location>
</feature>
<protein>
    <recommendedName>
        <fullName evidence="3">guanylate cyclase</fullName>
        <ecNumber evidence="3">4.6.1.2</ecNumber>
    </recommendedName>
</protein>
<dbReference type="InterPro" id="IPR050401">
    <property type="entry name" value="Cyclic_nucleotide_synthase"/>
</dbReference>
<dbReference type="AlphaFoldDB" id="A0A7I4Z337"/>
<dbReference type="SUPFAM" id="SSF53822">
    <property type="entry name" value="Periplasmic binding protein-like I"/>
    <property type="match status" value="1"/>
</dbReference>
<dbReference type="Gene3D" id="3.40.50.2300">
    <property type="match status" value="2"/>
</dbReference>
<evidence type="ECO:0000256" key="2">
    <source>
        <dbReference type="ARBA" id="ARBA00004370"/>
    </source>
</evidence>
<keyword evidence="9" id="KW-0141">cGMP biosynthesis</keyword>
<dbReference type="EC" id="4.6.1.2" evidence="3"/>
<dbReference type="GO" id="GO:0004016">
    <property type="term" value="F:adenylate cyclase activity"/>
    <property type="evidence" value="ECO:0007669"/>
    <property type="project" value="TreeGrafter"/>
</dbReference>
<dbReference type="Pfam" id="PF07714">
    <property type="entry name" value="PK_Tyr_Ser-Thr"/>
    <property type="match status" value="1"/>
</dbReference>
<feature type="transmembrane region" description="Helical" evidence="11">
    <location>
        <begin position="465"/>
        <end position="487"/>
    </location>
</feature>
<dbReference type="SUPFAM" id="SSF56112">
    <property type="entry name" value="Protein kinase-like (PK-like)"/>
    <property type="match status" value="1"/>
</dbReference>
<evidence type="ECO:0000259" key="12">
    <source>
        <dbReference type="PROSITE" id="PS50011"/>
    </source>
</evidence>
<dbReference type="GO" id="GO:0005886">
    <property type="term" value="C:plasma membrane"/>
    <property type="evidence" value="ECO:0007669"/>
    <property type="project" value="TreeGrafter"/>
</dbReference>
<feature type="domain" description="Protein kinase" evidence="12">
    <location>
        <begin position="519"/>
        <end position="816"/>
    </location>
</feature>
<keyword evidence="13" id="KW-1185">Reference proteome</keyword>
<evidence type="ECO:0000256" key="9">
    <source>
        <dbReference type="ARBA" id="ARBA00023293"/>
    </source>
</evidence>
<evidence type="ECO:0000256" key="3">
    <source>
        <dbReference type="ARBA" id="ARBA00012202"/>
    </source>
</evidence>
<keyword evidence="4 11" id="KW-0812">Transmembrane</keyword>
<name>A0A7I4Z337_HAECO</name>
<evidence type="ECO:0000256" key="1">
    <source>
        <dbReference type="ARBA" id="ARBA00001436"/>
    </source>
</evidence>
<dbReference type="Pfam" id="PF01094">
    <property type="entry name" value="ANF_receptor"/>
    <property type="match status" value="1"/>
</dbReference>
<dbReference type="PANTHER" id="PTHR11920:SF503">
    <property type="entry name" value="RECEPTOR-TYPE GUANYLATE CYCLASE GCY-9"/>
    <property type="match status" value="1"/>
</dbReference>
<keyword evidence="6 11" id="KW-1133">Transmembrane helix</keyword>
<proteinExistence type="predicted"/>
<dbReference type="GO" id="GO:0004383">
    <property type="term" value="F:guanylate cyclase activity"/>
    <property type="evidence" value="ECO:0007669"/>
    <property type="project" value="UniProtKB-EC"/>
</dbReference>
<dbReference type="InterPro" id="IPR028082">
    <property type="entry name" value="Peripla_BP_I"/>
</dbReference>
<dbReference type="GO" id="GO:0007168">
    <property type="term" value="P:receptor guanylyl cyclase signaling pathway"/>
    <property type="evidence" value="ECO:0007669"/>
    <property type="project" value="TreeGrafter"/>
</dbReference>
<dbReference type="CDD" id="cd06352">
    <property type="entry name" value="PBP1_NPR_GC-like"/>
    <property type="match status" value="1"/>
</dbReference>
<dbReference type="OMA" id="CIEACWL"/>
<evidence type="ECO:0000256" key="11">
    <source>
        <dbReference type="SAM" id="Phobius"/>
    </source>
</evidence>
<evidence type="ECO:0000313" key="14">
    <source>
        <dbReference type="WBParaSite" id="HCON_00178490-00001"/>
    </source>
</evidence>
<keyword evidence="10" id="KW-0175">Coiled coil</keyword>
<dbReference type="GO" id="GO:0001653">
    <property type="term" value="F:peptide receptor activity"/>
    <property type="evidence" value="ECO:0007669"/>
    <property type="project" value="TreeGrafter"/>
</dbReference>
<organism evidence="13 14">
    <name type="scientific">Haemonchus contortus</name>
    <name type="common">Barber pole worm</name>
    <dbReference type="NCBI Taxonomy" id="6289"/>
    <lineage>
        <taxon>Eukaryota</taxon>
        <taxon>Metazoa</taxon>
        <taxon>Ecdysozoa</taxon>
        <taxon>Nematoda</taxon>
        <taxon>Chromadorea</taxon>
        <taxon>Rhabditida</taxon>
        <taxon>Rhabditina</taxon>
        <taxon>Rhabditomorpha</taxon>
        <taxon>Strongyloidea</taxon>
        <taxon>Trichostrongylidae</taxon>
        <taxon>Haemonchus</taxon>
    </lineage>
</organism>
<dbReference type="Gene3D" id="1.10.510.10">
    <property type="entry name" value="Transferase(Phosphotransferase) domain 1"/>
    <property type="match status" value="1"/>
</dbReference>
<evidence type="ECO:0000256" key="7">
    <source>
        <dbReference type="ARBA" id="ARBA00023136"/>
    </source>
</evidence>
<dbReference type="WBParaSite" id="HCON_00178490-00001">
    <property type="protein sequence ID" value="HCON_00178490-00001"/>
    <property type="gene ID" value="HCON_00178490"/>
</dbReference>
<dbReference type="InterPro" id="IPR001828">
    <property type="entry name" value="ANF_lig-bd_rcpt"/>
</dbReference>
<keyword evidence="8" id="KW-0456">Lyase</keyword>
<dbReference type="InterPro" id="IPR000719">
    <property type="entry name" value="Prot_kinase_dom"/>
</dbReference>
<dbReference type="FunFam" id="1.10.510.10:FF:001506">
    <property type="entry name" value="Guanylate cyclase"/>
    <property type="match status" value="1"/>
</dbReference>
<evidence type="ECO:0000256" key="6">
    <source>
        <dbReference type="ARBA" id="ARBA00022989"/>
    </source>
</evidence>
<sequence length="867" mass="98410">MYFLERMQCTVFIVYWLISTTNQLAGYEKAERLAGSGGIVRIGHLLPNNPNIAHEPEVLRMCAQDLKERKILPINYTLQVVTMESCNKYSGVEHAAYLHYIKNATIYFGPGCNNEMLVIGRLAPRWNVPIIAHMSGDDILSDRSAFPTLGSVALTSASEMARATLTFLQLNNWDQVGFVRAASNYDRLSLQSLANLLRRKEVKVNIVIDVEEGQTPDDIIASGKLKLLRNKARIIIVELGMDVTSATNFMLSVHRSEMKSDEYVYIIPWLSHTSDHYPWEAATVDKQEVKAAFENTIIITAHGYDRKFYEDFQDKFSQATGIVGSHYATLTYMSLYDALFLYGLALRDAFEDVGGYDVHRNGSLICAKMTNRQFIGATGQVLMNNKAIRVPSYATYHTTNGTLRIVVELEAKNVENQNCDSNPDKCSEHVAHEVIQFYWSSSSGRLPKAVPYCGFTGSECNYTTYFVFLGVIVFFATTAPLSYFIYLKQKERLLYDMTWRIPRDSIQLMESNKSKSEHSLASKSQSSGSFSGSVGSKQVLSANQAMSNGVRIAIKRFQQMRNITFPKSELKLLKELKLVENENLNKFYGIAFNQQNDFIVMWIFCTRGSLEDILFNDELKLGRNFQVSFAKDVVKGLVFLHGSPILHHGLLCLQNCLVDSNWMVKLTNFATENIISEKLYHNEIKLILNDNEDETDRIADRKYVQQAPEIIRGLINRKSLPPGSQPADIYSLGMVLYQILFRVQPFHERGKSISKLMEMISMSNEDDQLIRPTFPSSQGSESYNLQLLSCLEACWLELPEMRPNIKKVKTMINANLRSTGKGSLVDQMMKMMEDYTSNLENMVRDRTALLEEAQKQADRLLNSMLPK</sequence>
<dbReference type="GO" id="GO:0005524">
    <property type="term" value="F:ATP binding"/>
    <property type="evidence" value="ECO:0007669"/>
    <property type="project" value="InterPro"/>
</dbReference>
<evidence type="ECO:0000256" key="5">
    <source>
        <dbReference type="ARBA" id="ARBA00022741"/>
    </source>
</evidence>